<dbReference type="EMBL" id="JAMKFB020000005">
    <property type="protein sequence ID" value="KAL0193695.1"/>
    <property type="molecule type" value="Genomic_DNA"/>
</dbReference>
<reference evidence="2 3" key="1">
    <citation type="submission" date="2024-05" db="EMBL/GenBank/DDBJ databases">
        <title>Genome sequencing and assembly of Indian major carp, Cirrhinus mrigala (Hamilton, 1822).</title>
        <authorList>
            <person name="Mohindra V."/>
            <person name="Chowdhury L.M."/>
            <person name="Lal K."/>
            <person name="Jena J.K."/>
        </authorList>
    </citation>
    <scope>NUCLEOTIDE SEQUENCE [LARGE SCALE GENOMIC DNA]</scope>
    <source>
        <strain evidence="2">CM1030</strain>
        <tissue evidence="2">Blood</tissue>
    </source>
</reference>
<feature type="region of interest" description="Disordered" evidence="1">
    <location>
        <begin position="64"/>
        <end position="114"/>
    </location>
</feature>
<gene>
    <name evidence="2" type="ORF">M9458_011991</name>
</gene>
<evidence type="ECO:0000256" key="1">
    <source>
        <dbReference type="SAM" id="MobiDB-lite"/>
    </source>
</evidence>
<keyword evidence="3" id="KW-1185">Reference proteome</keyword>
<dbReference type="Proteomes" id="UP001529510">
    <property type="component" value="Unassembled WGS sequence"/>
</dbReference>
<feature type="region of interest" description="Disordered" evidence="1">
    <location>
        <begin position="132"/>
        <end position="165"/>
    </location>
</feature>
<feature type="non-terminal residue" evidence="2">
    <location>
        <position position="165"/>
    </location>
</feature>
<dbReference type="AlphaFoldDB" id="A0ABD0R591"/>
<comment type="caution">
    <text evidence="2">The sequence shown here is derived from an EMBL/GenBank/DDBJ whole genome shotgun (WGS) entry which is preliminary data.</text>
</comment>
<name>A0ABD0R591_CIRMR</name>
<feature type="region of interest" description="Disordered" evidence="1">
    <location>
        <begin position="1"/>
        <end position="50"/>
    </location>
</feature>
<organism evidence="2 3">
    <name type="scientific">Cirrhinus mrigala</name>
    <name type="common">Mrigala</name>
    <dbReference type="NCBI Taxonomy" id="683832"/>
    <lineage>
        <taxon>Eukaryota</taxon>
        <taxon>Metazoa</taxon>
        <taxon>Chordata</taxon>
        <taxon>Craniata</taxon>
        <taxon>Vertebrata</taxon>
        <taxon>Euteleostomi</taxon>
        <taxon>Actinopterygii</taxon>
        <taxon>Neopterygii</taxon>
        <taxon>Teleostei</taxon>
        <taxon>Ostariophysi</taxon>
        <taxon>Cypriniformes</taxon>
        <taxon>Cyprinidae</taxon>
        <taxon>Labeoninae</taxon>
        <taxon>Labeonini</taxon>
        <taxon>Cirrhinus</taxon>
    </lineage>
</organism>
<evidence type="ECO:0000313" key="2">
    <source>
        <dbReference type="EMBL" id="KAL0193695.1"/>
    </source>
</evidence>
<sequence>MCTYHIHGFEKAPKGSKAPRGGSKGEPRLPERGNAQADPQGEGSIATPSRQLASASCLKYCHGADTPNQRERPVRWGRLQTPERQEEYPTRPGMTCSKKNPPVERGASSCPGSRESTVWLCRKQQRPPALGGYILAGPRATTNPGSLVLARPAEPREQGPRPYPV</sequence>
<proteinExistence type="predicted"/>
<evidence type="ECO:0000313" key="3">
    <source>
        <dbReference type="Proteomes" id="UP001529510"/>
    </source>
</evidence>
<accession>A0ABD0R591</accession>
<protein>
    <submittedName>
        <fullName evidence="2">Uncharacterized protein</fullName>
    </submittedName>
</protein>